<keyword evidence="3" id="KW-1185">Reference proteome</keyword>
<dbReference type="RefSeq" id="WP_046656997.1">
    <property type="nucleotide sequence ID" value="NZ_JAJA02000002.1"/>
</dbReference>
<feature type="chain" id="PRO_5007180311" description="Lipoprotein" evidence="1">
    <location>
        <begin position="24"/>
        <end position="190"/>
    </location>
</feature>
<dbReference type="EMBL" id="JAJA02000002">
    <property type="protein sequence ID" value="KWS02391.1"/>
    <property type="molecule type" value="Genomic_DNA"/>
</dbReference>
<comment type="caution">
    <text evidence="2">The sequence shown here is derived from an EMBL/GenBank/DDBJ whole genome shotgun (WGS) entry which is preliminary data.</text>
</comment>
<sequence>MNALLRLALIATLALQSACVSMVASKYQPGMANAEVLSRQSGAAPLRVGAFSADPKLDGKPLNVRGSTLSGGEDGKFSTYLRDALSTELKTAGRLDDNAAIEISGELLQNRLNGGGAAAGDGHATVQARFVIKRDGTQVYDRTLTAEHHWPSSFMGPIAIPAAFDNYTATVQKLLQQLFSDPQFERATAR</sequence>
<dbReference type="Proteomes" id="UP000023435">
    <property type="component" value="Unassembled WGS sequence"/>
</dbReference>
<protein>
    <recommendedName>
        <fullName evidence="4">Lipoprotein</fullName>
    </recommendedName>
</protein>
<name>A0A125U056_9GAMM</name>
<reference evidence="2 3" key="1">
    <citation type="journal article" date="2014" name="Genome Announc.">
        <title>Draft Genome Sequence of Lysobacter capsici AZ78, a Bacterium Antagonistic to Plant-Pathogenic Oomycetes.</title>
        <authorList>
            <person name="Puopolo G."/>
            <person name="Sonego P."/>
            <person name="Engelen K."/>
            <person name="Pertot I."/>
        </authorList>
    </citation>
    <scope>NUCLEOTIDE SEQUENCE [LARGE SCALE GENOMIC DNA]</scope>
    <source>
        <strain evidence="2 3">AZ78</strain>
    </source>
</reference>
<organism evidence="2 3">
    <name type="scientific">Lysobacter capsici AZ78</name>
    <dbReference type="NCBI Taxonomy" id="1444315"/>
    <lineage>
        <taxon>Bacteria</taxon>
        <taxon>Pseudomonadati</taxon>
        <taxon>Pseudomonadota</taxon>
        <taxon>Gammaproteobacteria</taxon>
        <taxon>Lysobacterales</taxon>
        <taxon>Lysobacteraceae</taxon>
        <taxon>Lysobacter</taxon>
    </lineage>
</organism>
<evidence type="ECO:0000313" key="3">
    <source>
        <dbReference type="Proteomes" id="UP000023435"/>
    </source>
</evidence>
<evidence type="ECO:0000256" key="1">
    <source>
        <dbReference type="SAM" id="SignalP"/>
    </source>
</evidence>
<keyword evidence="1" id="KW-0732">Signal</keyword>
<gene>
    <name evidence="2" type="ORF">AZ78_5058</name>
</gene>
<proteinExistence type="predicted"/>
<dbReference type="AlphaFoldDB" id="A0A125U056"/>
<accession>A0A125U056</accession>
<evidence type="ECO:0000313" key="2">
    <source>
        <dbReference type="EMBL" id="KWS02391.1"/>
    </source>
</evidence>
<feature type="signal peptide" evidence="1">
    <location>
        <begin position="1"/>
        <end position="23"/>
    </location>
</feature>
<evidence type="ECO:0008006" key="4">
    <source>
        <dbReference type="Google" id="ProtNLM"/>
    </source>
</evidence>
<dbReference type="OrthoDB" id="7596528at2"/>